<dbReference type="InterPro" id="IPR036786">
    <property type="entry name" value="Ribosome_mat_SBDS_N_sf"/>
</dbReference>
<organism evidence="3 4">
    <name type="scientific">Coniella lustricola</name>
    <dbReference type="NCBI Taxonomy" id="2025994"/>
    <lineage>
        <taxon>Eukaryota</taxon>
        <taxon>Fungi</taxon>
        <taxon>Dikarya</taxon>
        <taxon>Ascomycota</taxon>
        <taxon>Pezizomycotina</taxon>
        <taxon>Sordariomycetes</taxon>
        <taxon>Sordariomycetidae</taxon>
        <taxon>Diaporthales</taxon>
        <taxon>Schizoparmaceae</taxon>
        <taxon>Coniella</taxon>
    </lineage>
</organism>
<dbReference type="Pfam" id="PF01172">
    <property type="entry name" value="SBDS_N"/>
    <property type="match status" value="1"/>
</dbReference>
<feature type="compositionally biased region" description="Basic and acidic residues" evidence="1">
    <location>
        <begin position="100"/>
        <end position="110"/>
    </location>
</feature>
<dbReference type="AlphaFoldDB" id="A0A2T3ACV1"/>
<keyword evidence="4" id="KW-1185">Reference proteome</keyword>
<dbReference type="OrthoDB" id="2567806at2759"/>
<evidence type="ECO:0000256" key="1">
    <source>
        <dbReference type="SAM" id="MobiDB-lite"/>
    </source>
</evidence>
<evidence type="ECO:0000259" key="2">
    <source>
        <dbReference type="Pfam" id="PF01172"/>
    </source>
</evidence>
<reference evidence="3 4" key="1">
    <citation type="journal article" date="2018" name="Mycol. Prog.">
        <title>Coniella lustricola, a new species from submerged detritus.</title>
        <authorList>
            <person name="Raudabaugh D.B."/>
            <person name="Iturriaga T."/>
            <person name="Carver A."/>
            <person name="Mondo S."/>
            <person name="Pangilinan J."/>
            <person name="Lipzen A."/>
            <person name="He G."/>
            <person name="Amirebrahimi M."/>
            <person name="Grigoriev I.V."/>
            <person name="Miller A.N."/>
        </authorList>
    </citation>
    <scope>NUCLEOTIDE SEQUENCE [LARGE SCALE GENOMIC DNA]</scope>
    <source>
        <strain evidence="3 4">B22-T-1</strain>
    </source>
</reference>
<dbReference type="FunCoup" id="A0A2T3ACV1">
    <property type="interactions" value="141"/>
</dbReference>
<proteinExistence type="predicted"/>
<evidence type="ECO:0000313" key="3">
    <source>
        <dbReference type="EMBL" id="PSR92077.1"/>
    </source>
</evidence>
<protein>
    <submittedName>
        <fullName evidence="3">Shwachman-Bodian-diamond syndrome protein</fullName>
    </submittedName>
</protein>
<evidence type="ECO:0000313" key="4">
    <source>
        <dbReference type="Proteomes" id="UP000241462"/>
    </source>
</evidence>
<sequence>MKGATEQVKIHYKGEETQEDFVIFVDDVADYETYVKGIKDKSVSKPALSHFISSFKIFITHKQGAQGKLDAASKQELENEFGTSVDEDVIDKILAKGEKVTGKFPERQGPKNDSNGPLAAH</sequence>
<dbReference type="InterPro" id="IPR019783">
    <property type="entry name" value="SDO1/SBDS_N"/>
</dbReference>
<name>A0A2T3ACV1_9PEZI</name>
<gene>
    <name evidence="3" type="ORF">BD289DRAFT_451945</name>
</gene>
<accession>A0A2T3ACV1</accession>
<dbReference type="SUPFAM" id="SSF89895">
    <property type="entry name" value="FYSH domain"/>
    <property type="match status" value="1"/>
</dbReference>
<feature type="domain" description="Ribosome maturation protein SDO1/SBDS N-terminal" evidence="2">
    <location>
        <begin position="7"/>
        <end position="101"/>
    </location>
</feature>
<dbReference type="Gene3D" id="3.30.1250.10">
    <property type="entry name" value="Ribosome maturation protein SBDS, N-terminal domain"/>
    <property type="match status" value="1"/>
</dbReference>
<feature type="region of interest" description="Disordered" evidence="1">
    <location>
        <begin position="100"/>
        <end position="121"/>
    </location>
</feature>
<dbReference type="Proteomes" id="UP000241462">
    <property type="component" value="Unassembled WGS sequence"/>
</dbReference>
<dbReference type="STRING" id="2025994.A0A2T3ACV1"/>
<dbReference type="InParanoid" id="A0A2T3ACV1"/>
<dbReference type="EMBL" id="KZ678410">
    <property type="protein sequence ID" value="PSR92077.1"/>
    <property type="molecule type" value="Genomic_DNA"/>
</dbReference>